<evidence type="ECO:0000313" key="3">
    <source>
        <dbReference type="EMBL" id="SHH72705.1"/>
    </source>
</evidence>
<evidence type="ECO:0000259" key="2">
    <source>
        <dbReference type="PROSITE" id="PS51464"/>
    </source>
</evidence>
<dbReference type="EMBL" id="FQXR01000004">
    <property type="protein sequence ID" value="SHH72705.1"/>
    <property type="molecule type" value="Genomic_DNA"/>
</dbReference>
<dbReference type="SUPFAM" id="SSF53697">
    <property type="entry name" value="SIS domain"/>
    <property type="match status" value="1"/>
</dbReference>
<dbReference type="InterPro" id="IPR050303">
    <property type="entry name" value="GatZ_KbaZ_carbometab"/>
</dbReference>
<proteinExistence type="predicted"/>
<dbReference type="STRING" id="1123281.SAMN02745180_00840"/>
<name>A0A1M5VBW9_9FIRM</name>
<dbReference type="PANTHER" id="PTHR32502:SF3">
    <property type="entry name" value="D-GALACTOSAMINE-6-PHOSPHATE DEAMINASE AGAS-RELATED"/>
    <property type="match status" value="1"/>
</dbReference>
<organism evidence="3 4">
    <name type="scientific">Sporanaerobacter acetigenes DSM 13106</name>
    <dbReference type="NCBI Taxonomy" id="1123281"/>
    <lineage>
        <taxon>Bacteria</taxon>
        <taxon>Bacillati</taxon>
        <taxon>Bacillota</taxon>
        <taxon>Tissierellia</taxon>
        <taxon>Tissierellales</taxon>
        <taxon>Sporanaerobacteraceae</taxon>
        <taxon>Sporanaerobacter</taxon>
    </lineage>
</organism>
<gene>
    <name evidence="3" type="ORF">SAMN02745180_00840</name>
</gene>
<dbReference type="PROSITE" id="PS51464">
    <property type="entry name" value="SIS"/>
    <property type="match status" value="2"/>
</dbReference>
<dbReference type="InterPro" id="IPR001347">
    <property type="entry name" value="SIS_dom"/>
</dbReference>
<dbReference type="Proteomes" id="UP000184389">
    <property type="component" value="Unassembled WGS sequence"/>
</dbReference>
<keyword evidence="1" id="KW-0677">Repeat</keyword>
<dbReference type="GO" id="GO:0016853">
    <property type="term" value="F:isomerase activity"/>
    <property type="evidence" value="ECO:0007669"/>
    <property type="project" value="UniProtKB-KW"/>
</dbReference>
<reference evidence="3 4" key="1">
    <citation type="submission" date="2016-11" db="EMBL/GenBank/DDBJ databases">
        <authorList>
            <person name="Jaros S."/>
            <person name="Januszkiewicz K."/>
            <person name="Wedrychowicz H."/>
        </authorList>
    </citation>
    <scope>NUCLEOTIDE SEQUENCE [LARGE SCALE GENOMIC DNA]</scope>
    <source>
        <strain evidence="3 4">DSM 13106</strain>
    </source>
</reference>
<dbReference type="GO" id="GO:0005886">
    <property type="term" value="C:plasma membrane"/>
    <property type="evidence" value="ECO:0007669"/>
    <property type="project" value="TreeGrafter"/>
</dbReference>
<evidence type="ECO:0000313" key="4">
    <source>
        <dbReference type="Proteomes" id="UP000184389"/>
    </source>
</evidence>
<dbReference type="OrthoDB" id="9779207at2"/>
<dbReference type="CDD" id="cd05008">
    <property type="entry name" value="SIS_GlmS_GlmD_1"/>
    <property type="match status" value="1"/>
</dbReference>
<evidence type="ECO:0000256" key="1">
    <source>
        <dbReference type="ARBA" id="ARBA00022737"/>
    </source>
</evidence>
<dbReference type="InterPro" id="IPR035466">
    <property type="entry name" value="GlmS/AgaS_SIS"/>
</dbReference>
<dbReference type="Pfam" id="PF01380">
    <property type="entry name" value="SIS"/>
    <property type="match status" value="1"/>
</dbReference>
<dbReference type="GO" id="GO:0097367">
    <property type="term" value="F:carbohydrate derivative binding"/>
    <property type="evidence" value="ECO:0007669"/>
    <property type="project" value="InterPro"/>
</dbReference>
<dbReference type="Gene3D" id="3.40.50.10490">
    <property type="entry name" value="Glucose-6-phosphate isomerase like protein, domain 1"/>
    <property type="match status" value="2"/>
</dbReference>
<keyword evidence="4" id="KW-1185">Reference proteome</keyword>
<dbReference type="PANTHER" id="PTHR32502">
    <property type="entry name" value="N-ACETYLGALACTOSAMINE PERMEASE II COMPONENT-RELATED"/>
    <property type="match status" value="1"/>
</dbReference>
<dbReference type="InterPro" id="IPR046348">
    <property type="entry name" value="SIS_dom_sf"/>
</dbReference>
<protein>
    <submittedName>
        <fullName evidence="3">Galactosamine 6-phosphate isomerase AgaS</fullName>
    </submittedName>
</protein>
<dbReference type="AlphaFoldDB" id="A0A1M5VBW9"/>
<sequence>MFGFDKEMWEKLNGLNTATEIYQQPELWLETLKIIESNKNIIDSFMKDRIKKEKIRVIFTGAGTSAYIGDIIVPYLNRGEKFIYEAISTTDIVVNPQLYLKKDIPTIMVSFARSGNSPESVATYNLANDLIDDISHIFITCNAEGELAKISKNKENVLLLLMPDKSNDKGFAMTSSFSCMALAASLVFDISNFENNKKEAIEMIDIGRNILEHGHEELKKLLDCDFERVVYLGSGSFYGLSKESALKILELTRGKIISHKETVLGFRHGPKSIVNDNTLIFIYVSEDEYSKKYDLDLLNEIYRDTGKHKVVAISKEFCSSVEEVSDYQMFLSENANNIHCEVFLSLLYVLYAQIFALLSSVKNNVEPDNPNPSGLVNRVVKGVNIYKYK</sequence>
<keyword evidence="3" id="KW-0413">Isomerase</keyword>
<dbReference type="RefSeq" id="WP_072743469.1">
    <property type="nucleotide sequence ID" value="NZ_FQXR01000004.1"/>
</dbReference>
<dbReference type="GO" id="GO:1901135">
    <property type="term" value="P:carbohydrate derivative metabolic process"/>
    <property type="evidence" value="ECO:0007669"/>
    <property type="project" value="InterPro"/>
</dbReference>
<feature type="domain" description="SIS" evidence="2">
    <location>
        <begin position="218"/>
        <end position="370"/>
    </location>
</feature>
<dbReference type="GO" id="GO:0009401">
    <property type="term" value="P:phosphoenolpyruvate-dependent sugar phosphotransferase system"/>
    <property type="evidence" value="ECO:0007669"/>
    <property type="project" value="TreeGrafter"/>
</dbReference>
<feature type="domain" description="SIS" evidence="2">
    <location>
        <begin position="46"/>
        <end position="198"/>
    </location>
</feature>
<accession>A0A1M5VBW9</accession>